<accession>A0ABY8VL71</accession>
<evidence type="ECO:0000313" key="7">
    <source>
        <dbReference type="EMBL" id="WIM68973.1"/>
    </source>
</evidence>
<evidence type="ECO:0000256" key="5">
    <source>
        <dbReference type="PROSITE-ProRule" id="PRU10015"/>
    </source>
</evidence>
<keyword evidence="8" id="KW-1185">Reference proteome</keyword>
<feature type="binding site" evidence="4">
    <location>
        <position position="339"/>
    </location>
    <ligand>
        <name>S-adenosyl-L-methionine</name>
        <dbReference type="ChEBI" id="CHEBI:59789"/>
    </ligand>
</feature>
<reference evidence="7 8" key="1">
    <citation type="submission" date="2023-05" db="EMBL/GenBank/DDBJ databases">
        <title>Corynebacterium suedekumii sp. nov. and Corynebacterium breve sp. nov. isolated from raw cow's milk.</title>
        <authorList>
            <person name="Baer M.K."/>
            <person name="Mehl L."/>
            <person name="Hellmuth R."/>
            <person name="Marke G."/>
            <person name="Lipski A."/>
        </authorList>
    </citation>
    <scope>NUCLEOTIDE SEQUENCE [LARGE SCALE GENOMIC DNA]</scope>
    <source>
        <strain evidence="7 8">R4</strain>
    </source>
</reference>
<evidence type="ECO:0000256" key="2">
    <source>
        <dbReference type="ARBA" id="ARBA00022679"/>
    </source>
</evidence>
<proteinExistence type="inferred from homology"/>
<feature type="binding site" evidence="4">
    <location>
        <position position="244"/>
    </location>
    <ligand>
        <name>S-adenosyl-L-methionine</name>
        <dbReference type="ChEBI" id="CHEBI:59789"/>
    </ligand>
</feature>
<gene>
    <name evidence="7" type="ORF">QP027_06300</name>
</gene>
<dbReference type="InterPro" id="IPR030390">
    <property type="entry name" value="MeTrfase_TrmA_AS"/>
</dbReference>
<dbReference type="EMBL" id="CP126969">
    <property type="protein sequence ID" value="WIM68973.1"/>
    <property type="molecule type" value="Genomic_DNA"/>
</dbReference>
<feature type="binding site" evidence="4">
    <location>
        <position position="298"/>
    </location>
    <ligand>
        <name>S-adenosyl-L-methionine</name>
        <dbReference type="ChEBI" id="CHEBI:59789"/>
    </ligand>
</feature>
<evidence type="ECO:0000256" key="4">
    <source>
        <dbReference type="PROSITE-ProRule" id="PRU01024"/>
    </source>
</evidence>
<keyword evidence="1 4" id="KW-0489">Methyltransferase</keyword>
<dbReference type="PANTHER" id="PTHR11061:SF30">
    <property type="entry name" value="TRNA (URACIL(54)-C(5))-METHYLTRANSFERASE"/>
    <property type="match status" value="1"/>
</dbReference>
<evidence type="ECO:0000256" key="3">
    <source>
        <dbReference type="ARBA" id="ARBA00022691"/>
    </source>
</evidence>
<protein>
    <submittedName>
        <fullName evidence="7">TRAM domain-containing protein</fullName>
    </submittedName>
</protein>
<dbReference type="PROSITE" id="PS51687">
    <property type="entry name" value="SAM_MT_RNA_M5U"/>
    <property type="match status" value="1"/>
</dbReference>
<evidence type="ECO:0000259" key="6">
    <source>
        <dbReference type="PROSITE" id="PS50926"/>
    </source>
</evidence>
<dbReference type="Pfam" id="PF01938">
    <property type="entry name" value="TRAM"/>
    <property type="match status" value="1"/>
</dbReference>
<dbReference type="PROSITE" id="PS50926">
    <property type="entry name" value="TRAM"/>
    <property type="match status" value="1"/>
</dbReference>
<feature type="binding site" evidence="4">
    <location>
        <position position="274"/>
    </location>
    <ligand>
        <name>S-adenosyl-L-methionine</name>
        <dbReference type="ChEBI" id="CHEBI:59789"/>
    </ligand>
</feature>
<feature type="active site" description="Nucleophile" evidence="4">
    <location>
        <position position="366"/>
    </location>
</feature>
<sequence length="413" mass="43965">MPEFTAGDDLTLTATSMAHGGEAIAHADDGRVVFVSGAVPGDTVTATVTKAKKRWARATTTAVQVPSEFRVEATCPAAAAGAGCCDYASIAGENQLPFKRDILIGQLASLAARSGVFEGFDSQQIEDHSLSKTIPSPWRTRVRFGVDSRGRAGVRKLQSNEIVTERCSQVFPDIYDELEKHSYTPGAEVIAVRDSSGSVHVVESARVPRGKRVETIEKVIAGTGAVEQVVGKHRFVFPATAFWQAHEQAPETYAEIIRTWGTGNYDIPVGWDLYGGVGVFVPAIAQAMGEDAKVISVDYSAGANASSQEALSEFNFESVDGRVEAVVDALTQPGLVVLDPPRSGAGAETVQAIAGKQPERIIHIGCDPATLARDLSDWGEAGYRVKKMAIIDAFPNTHHFEVMVELEGAGIPG</sequence>
<organism evidence="7 8">
    <name type="scientific">Corynebacterium breve</name>
    <dbReference type="NCBI Taxonomy" id="3049799"/>
    <lineage>
        <taxon>Bacteria</taxon>
        <taxon>Bacillati</taxon>
        <taxon>Actinomycetota</taxon>
        <taxon>Actinomycetes</taxon>
        <taxon>Mycobacteriales</taxon>
        <taxon>Corynebacteriaceae</taxon>
        <taxon>Corynebacterium</taxon>
    </lineage>
</organism>
<feature type="domain" description="TRAM" evidence="6">
    <location>
        <begin position="3"/>
        <end position="62"/>
    </location>
</feature>
<dbReference type="InterPro" id="IPR029063">
    <property type="entry name" value="SAM-dependent_MTases_sf"/>
</dbReference>
<dbReference type="InterPro" id="IPR002792">
    <property type="entry name" value="TRAM_dom"/>
</dbReference>
<dbReference type="Pfam" id="PF05958">
    <property type="entry name" value="tRNA_U5-meth_tr"/>
    <property type="match status" value="1"/>
</dbReference>
<dbReference type="InterPro" id="IPR012340">
    <property type="entry name" value="NA-bd_OB-fold"/>
</dbReference>
<name>A0ABY8VL71_9CORY</name>
<dbReference type="SUPFAM" id="SSF53335">
    <property type="entry name" value="S-adenosyl-L-methionine-dependent methyltransferases"/>
    <property type="match status" value="1"/>
</dbReference>
<dbReference type="SUPFAM" id="SSF50249">
    <property type="entry name" value="Nucleic acid-binding proteins"/>
    <property type="match status" value="1"/>
</dbReference>
<keyword evidence="3 4" id="KW-0949">S-adenosyl-L-methionine</keyword>
<dbReference type="PANTHER" id="PTHR11061">
    <property type="entry name" value="RNA M5U METHYLTRANSFERASE"/>
    <property type="match status" value="1"/>
</dbReference>
<dbReference type="PROSITE" id="PS01230">
    <property type="entry name" value="TRMA_1"/>
    <property type="match status" value="1"/>
</dbReference>
<dbReference type="InterPro" id="IPR010280">
    <property type="entry name" value="U5_MeTrfase_fam"/>
</dbReference>
<feature type="active site" evidence="5">
    <location>
        <position position="366"/>
    </location>
</feature>
<dbReference type="Gene3D" id="2.40.50.140">
    <property type="entry name" value="Nucleic acid-binding proteins"/>
    <property type="match status" value="1"/>
</dbReference>
<dbReference type="RefSeq" id="WP_284826872.1">
    <property type="nucleotide sequence ID" value="NZ_CP126969.1"/>
</dbReference>
<dbReference type="Proteomes" id="UP001225598">
    <property type="component" value="Chromosome"/>
</dbReference>
<evidence type="ECO:0000256" key="1">
    <source>
        <dbReference type="ARBA" id="ARBA00022603"/>
    </source>
</evidence>
<dbReference type="Gene3D" id="3.40.50.150">
    <property type="entry name" value="Vaccinia Virus protein VP39"/>
    <property type="match status" value="1"/>
</dbReference>
<comment type="similarity">
    <text evidence="4">Belongs to the class I-like SAM-binding methyltransferase superfamily. RNA M5U methyltransferase family.</text>
</comment>
<keyword evidence="2 4" id="KW-0808">Transferase</keyword>
<evidence type="ECO:0000313" key="8">
    <source>
        <dbReference type="Proteomes" id="UP001225598"/>
    </source>
</evidence>